<evidence type="ECO:0000256" key="4">
    <source>
        <dbReference type="PROSITE-ProRule" id="PRU00473"/>
    </source>
</evidence>
<dbReference type="Pfam" id="PF00691">
    <property type="entry name" value="OmpA"/>
    <property type="match status" value="1"/>
</dbReference>
<protein>
    <submittedName>
        <fullName evidence="8">OmpA family protein</fullName>
    </submittedName>
</protein>
<sequence>MRRPVRHLVVVLALAGVTGCKASASLNVSTPPIDGSADKPIVRGASVTIVRHGDKLDYENGEIEFETGSAALLGGGTDEILDRYAAVLKQYPELKIRVEGHTDSRGSTKSNQELSDQRAKSIRNALIRRGVGSERLDARGYGESQPERVEPPACRNRSEDTVAEAKLAECQEIWTANRRAGFIVTEGAGSLPAEGAVASAPAPEPVPAARPAKRPPDWALRLFGGYTMMYPGNDFHGGHFGVGVHASQRFGARERGYVGGGPRLHYRGVRGRQEGLLAYDMATHFIGPEGNFLIGGGNERIVGLFSLRLGLGAAITHGTVRGVDFAGWLLGGPMILGKISERWSLGGHAEFGIAGGVGSVAFATEIGINAAWHFGRGRRKGI</sequence>
<comment type="caution">
    <text evidence="8">The sequence shown here is derived from an EMBL/GenBank/DDBJ whole genome shotgun (WGS) entry which is preliminary data.</text>
</comment>
<evidence type="ECO:0000256" key="3">
    <source>
        <dbReference type="ARBA" id="ARBA00023237"/>
    </source>
</evidence>
<feature type="region of interest" description="Disordered" evidence="5">
    <location>
        <begin position="99"/>
        <end position="119"/>
    </location>
</feature>
<feature type="chain" id="PRO_5040881318" evidence="6">
    <location>
        <begin position="23"/>
        <end position="382"/>
    </location>
</feature>
<keyword evidence="2 4" id="KW-0472">Membrane</keyword>
<dbReference type="InterPro" id="IPR050330">
    <property type="entry name" value="Bact_OuterMem_StrucFunc"/>
</dbReference>
<dbReference type="CDD" id="cd07185">
    <property type="entry name" value="OmpA_C-like"/>
    <property type="match status" value="1"/>
</dbReference>
<dbReference type="PANTHER" id="PTHR30329:SF21">
    <property type="entry name" value="LIPOPROTEIN YIAD-RELATED"/>
    <property type="match status" value="1"/>
</dbReference>
<feature type="domain" description="OmpA-like" evidence="7">
    <location>
        <begin position="52"/>
        <end position="188"/>
    </location>
</feature>
<dbReference type="AlphaFoldDB" id="A0A9X3IZN0"/>
<evidence type="ECO:0000256" key="5">
    <source>
        <dbReference type="SAM" id="MobiDB-lite"/>
    </source>
</evidence>
<organism evidence="8 9">
    <name type="scientific">Nannocystis pusilla</name>
    <dbReference type="NCBI Taxonomy" id="889268"/>
    <lineage>
        <taxon>Bacteria</taxon>
        <taxon>Pseudomonadati</taxon>
        <taxon>Myxococcota</taxon>
        <taxon>Polyangia</taxon>
        <taxon>Nannocystales</taxon>
        <taxon>Nannocystaceae</taxon>
        <taxon>Nannocystis</taxon>
    </lineage>
</organism>
<feature type="region of interest" description="Disordered" evidence="5">
    <location>
        <begin position="137"/>
        <end position="157"/>
    </location>
</feature>
<dbReference type="Proteomes" id="UP001150924">
    <property type="component" value="Unassembled WGS sequence"/>
</dbReference>
<dbReference type="InterPro" id="IPR006664">
    <property type="entry name" value="OMP_bac"/>
</dbReference>
<dbReference type="EMBL" id="JAPNKE010000002">
    <property type="protein sequence ID" value="MCY1010797.1"/>
    <property type="molecule type" value="Genomic_DNA"/>
</dbReference>
<evidence type="ECO:0000256" key="2">
    <source>
        <dbReference type="ARBA" id="ARBA00023136"/>
    </source>
</evidence>
<evidence type="ECO:0000256" key="1">
    <source>
        <dbReference type="ARBA" id="ARBA00004442"/>
    </source>
</evidence>
<dbReference type="GO" id="GO:0009279">
    <property type="term" value="C:cell outer membrane"/>
    <property type="evidence" value="ECO:0007669"/>
    <property type="project" value="UniProtKB-SubCell"/>
</dbReference>
<dbReference type="PRINTS" id="PR01021">
    <property type="entry name" value="OMPADOMAIN"/>
</dbReference>
<reference evidence="8" key="1">
    <citation type="submission" date="2022-11" db="EMBL/GenBank/DDBJ databases">
        <title>Minimal conservation of predation-associated metabolite biosynthetic gene clusters underscores biosynthetic potential of Myxococcota including descriptions for ten novel species: Archangium lansinium sp. nov., Myxococcus landrumus sp. nov., Nannocystis bai.</title>
        <authorList>
            <person name="Ahearne A."/>
            <person name="Stevens C."/>
            <person name="Phillips K."/>
        </authorList>
    </citation>
    <scope>NUCLEOTIDE SEQUENCE</scope>
    <source>
        <strain evidence="8">Na p29</strain>
    </source>
</reference>
<keyword evidence="9" id="KW-1185">Reference proteome</keyword>
<comment type="subcellular location">
    <subcellularLocation>
        <location evidence="1">Cell outer membrane</location>
    </subcellularLocation>
</comment>
<dbReference type="Gene3D" id="3.30.1330.60">
    <property type="entry name" value="OmpA-like domain"/>
    <property type="match status" value="1"/>
</dbReference>
<dbReference type="PROSITE" id="PS51123">
    <property type="entry name" value="OMPA_2"/>
    <property type="match status" value="1"/>
</dbReference>
<dbReference type="InterPro" id="IPR006665">
    <property type="entry name" value="OmpA-like"/>
</dbReference>
<evidence type="ECO:0000259" key="7">
    <source>
        <dbReference type="PROSITE" id="PS51123"/>
    </source>
</evidence>
<dbReference type="SUPFAM" id="SSF103088">
    <property type="entry name" value="OmpA-like"/>
    <property type="match status" value="1"/>
</dbReference>
<dbReference type="InterPro" id="IPR036737">
    <property type="entry name" value="OmpA-like_sf"/>
</dbReference>
<name>A0A9X3IZN0_9BACT</name>
<feature type="signal peptide" evidence="6">
    <location>
        <begin position="1"/>
        <end position="22"/>
    </location>
</feature>
<dbReference type="PANTHER" id="PTHR30329">
    <property type="entry name" value="STATOR ELEMENT OF FLAGELLAR MOTOR COMPLEX"/>
    <property type="match status" value="1"/>
</dbReference>
<evidence type="ECO:0000313" key="9">
    <source>
        <dbReference type="Proteomes" id="UP001150924"/>
    </source>
</evidence>
<dbReference type="RefSeq" id="WP_267773894.1">
    <property type="nucleotide sequence ID" value="NZ_JAPNKE010000002.1"/>
</dbReference>
<gene>
    <name evidence="8" type="ORF">OV079_35585</name>
</gene>
<evidence type="ECO:0000313" key="8">
    <source>
        <dbReference type="EMBL" id="MCY1010797.1"/>
    </source>
</evidence>
<dbReference type="PROSITE" id="PS51257">
    <property type="entry name" value="PROKAR_LIPOPROTEIN"/>
    <property type="match status" value="1"/>
</dbReference>
<proteinExistence type="predicted"/>
<accession>A0A9X3IZN0</accession>
<evidence type="ECO:0000256" key="6">
    <source>
        <dbReference type="SAM" id="SignalP"/>
    </source>
</evidence>
<keyword evidence="6" id="KW-0732">Signal</keyword>
<keyword evidence="3" id="KW-0998">Cell outer membrane</keyword>